<evidence type="ECO:0000259" key="3">
    <source>
        <dbReference type="Pfam" id="PF01370"/>
    </source>
</evidence>
<dbReference type="AlphaFoldDB" id="A0AAF0CF41"/>
<accession>A0AAF0CF41</accession>
<dbReference type="GO" id="GO:0016616">
    <property type="term" value="F:oxidoreductase activity, acting on the CH-OH group of donors, NAD or NADP as acceptor"/>
    <property type="evidence" value="ECO:0007669"/>
    <property type="project" value="TreeGrafter"/>
</dbReference>
<organism evidence="4 5">
    <name type="scientific">Hyphococcus flavus</name>
    <dbReference type="NCBI Taxonomy" id="1866326"/>
    <lineage>
        <taxon>Bacteria</taxon>
        <taxon>Pseudomonadati</taxon>
        <taxon>Pseudomonadota</taxon>
        <taxon>Alphaproteobacteria</taxon>
        <taxon>Parvularculales</taxon>
        <taxon>Parvularculaceae</taxon>
        <taxon>Hyphococcus</taxon>
    </lineage>
</organism>
<keyword evidence="5" id="KW-1185">Reference proteome</keyword>
<dbReference type="InterPro" id="IPR001509">
    <property type="entry name" value="Epimerase_deHydtase"/>
</dbReference>
<dbReference type="InterPro" id="IPR050425">
    <property type="entry name" value="NAD(P)_dehydrat-like"/>
</dbReference>
<dbReference type="PANTHER" id="PTHR10366:SF564">
    <property type="entry name" value="STEROL-4-ALPHA-CARBOXYLATE 3-DEHYDROGENASE, DECARBOXYLATING"/>
    <property type="match status" value="1"/>
</dbReference>
<keyword evidence="1" id="KW-0560">Oxidoreductase</keyword>
<dbReference type="FunFam" id="3.40.50.720:FF:000336">
    <property type="entry name" value="Aldehyde reductase"/>
    <property type="match status" value="1"/>
</dbReference>
<comment type="similarity">
    <text evidence="2">Belongs to the NAD(P)-dependent epimerase/dehydratase family. Dihydroflavonol-4-reductase subfamily.</text>
</comment>
<dbReference type="EMBL" id="CP118166">
    <property type="protein sequence ID" value="WDI31019.1"/>
    <property type="molecule type" value="Genomic_DNA"/>
</dbReference>
<evidence type="ECO:0000313" key="4">
    <source>
        <dbReference type="EMBL" id="WDI31019.1"/>
    </source>
</evidence>
<dbReference type="InterPro" id="IPR036291">
    <property type="entry name" value="NAD(P)-bd_dom_sf"/>
</dbReference>
<evidence type="ECO:0000256" key="1">
    <source>
        <dbReference type="ARBA" id="ARBA00023002"/>
    </source>
</evidence>
<dbReference type="RefSeq" id="WP_274492841.1">
    <property type="nucleotide sequence ID" value="NZ_CP118166.1"/>
</dbReference>
<proteinExistence type="inferred from homology"/>
<dbReference type="Proteomes" id="UP001214043">
    <property type="component" value="Chromosome"/>
</dbReference>
<evidence type="ECO:0000313" key="5">
    <source>
        <dbReference type="Proteomes" id="UP001214043"/>
    </source>
</evidence>
<dbReference type="Pfam" id="PF01370">
    <property type="entry name" value="Epimerase"/>
    <property type="match status" value="1"/>
</dbReference>
<evidence type="ECO:0000256" key="2">
    <source>
        <dbReference type="ARBA" id="ARBA00023445"/>
    </source>
</evidence>
<sequence length="338" mass="36310">MSKRILVTGVSGFIAKHVALQLLQKGYDVCGTLRALNKADQIKKSLSDAGGDISRLSFAAADLTKDDGWEEAARGCVGVMHVASPFPVAQPSNRNALIPAARGGVLRVLKAADKSARIVITSSMVAMMYRPNRPETFTVEEADWTDTSWKSLSAYIVSKTEAEKAAWQTAVDGGYKHRITTVNPGLVFGPALDDDIGASLDVIRLLMTGAYPAVPPVSYPVVDVRDVAQIHVNALENPETSGRRLIAASETLSLSDIAEILRQAFPDRAGKIPSRVLPAWLVRLLAVVDRNIATVLADLGSVPQADSDYVRALTGVNFRPARDAVIDAARSLERIKSI</sequence>
<name>A0AAF0CF41_9PROT</name>
<protein>
    <submittedName>
        <fullName evidence="4">NAD-dependent epimerase/dehydratase family protein</fullName>
    </submittedName>
</protein>
<dbReference type="KEGG" id="hfl:PUV54_13755"/>
<gene>
    <name evidence="4" type="ORF">PUV54_13755</name>
</gene>
<dbReference type="Gene3D" id="3.40.50.720">
    <property type="entry name" value="NAD(P)-binding Rossmann-like Domain"/>
    <property type="match status" value="1"/>
</dbReference>
<dbReference type="PANTHER" id="PTHR10366">
    <property type="entry name" value="NAD DEPENDENT EPIMERASE/DEHYDRATASE"/>
    <property type="match status" value="1"/>
</dbReference>
<dbReference type="SUPFAM" id="SSF51735">
    <property type="entry name" value="NAD(P)-binding Rossmann-fold domains"/>
    <property type="match status" value="1"/>
</dbReference>
<reference evidence="4" key="1">
    <citation type="submission" date="2023-02" db="EMBL/GenBank/DDBJ databases">
        <title>Genome sequence of Hyphococcus flavus.</title>
        <authorList>
            <person name="Rong J.-C."/>
            <person name="Zhao Q."/>
            <person name="Yi M."/>
            <person name="Wu J.-Y."/>
        </authorList>
    </citation>
    <scope>NUCLEOTIDE SEQUENCE</scope>
    <source>
        <strain evidence="4">MCCC 1K03223</strain>
    </source>
</reference>
<feature type="domain" description="NAD-dependent epimerase/dehydratase" evidence="3">
    <location>
        <begin position="5"/>
        <end position="241"/>
    </location>
</feature>